<proteinExistence type="predicted"/>
<dbReference type="Proteomes" id="UP000009183">
    <property type="component" value="Chromosome 10"/>
</dbReference>
<evidence type="ECO:0000313" key="2">
    <source>
        <dbReference type="Proteomes" id="UP000009183"/>
    </source>
</evidence>
<reference evidence="2" key="1">
    <citation type="journal article" date="2007" name="Nature">
        <title>The grapevine genome sequence suggests ancestral hexaploidization in major angiosperm phyla.</title>
        <authorList>
            <consortium name="The French-Italian Public Consortium for Grapevine Genome Characterization."/>
            <person name="Jaillon O."/>
            <person name="Aury J.-M."/>
            <person name="Noel B."/>
            <person name="Policriti A."/>
            <person name="Clepet C."/>
            <person name="Casagrande A."/>
            <person name="Choisne N."/>
            <person name="Aubourg S."/>
            <person name="Vitulo N."/>
            <person name="Jubin C."/>
            <person name="Vezzi A."/>
            <person name="Legeai F."/>
            <person name="Hugueney P."/>
            <person name="Dasilva C."/>
            <person name="Horner D."/>
            <person name="Mica E."/>
            <person name="Jublot D."/>
            <person name="Poulain J."/>
            <person name="Bruyere C."/>
            <person name="Billault A."/>
            <person name="Segurens B."/>
            <person name="Gouyvenoux M."/>
            <person name="Ugarte E."/>
            <person name="Cattonaro F."/>
            <person name="Anthouard V."/>
            <person name="Vico V."/>
            <person name="Del Fabbro C."/>
            <person name="Alaux M."/>
            <person name="Di Gaspero G."/>
            <person name="Dumas V."/>
            <person name="Felice N."/>
            <person name="Paillard S."/>
            <person name="Juman I."/>
            <person name="Moroldo M."/>
            <person name="Scalabrin S."/>
            <person name="Canaguier A."/>
            <person name="Le Clainche I."/>
            <person name="Malacrida G."/>
            <person name="Durand E."/>
            <person name="Pesole G."/>
            <person name="Laucou V."/>
            <person name="Chatelet P."/>
            <person name="Merdinoglu D."/>
            <person name="Delledonne M."/>
            <person name="Pezzotti M."/>
            <person name="Lecharny A."/>
            <person name="Scarpelli C."/>
            <person name="Artiguenave F."/>
            <person name="Pe M.E."/>
            <person name="Valle G."/>
            <person name="Morgante M."/>
            <person name="Caboche M."/>
            <person name="Adam-Blondon A.-F."/>
            <person name="Weissenbach J."/>
            <person name="Quetier F."/>
            <person name="Wincker P."/>
        </authorList>
    </citation>
    <scope>NUCLEOTIDE SEQUENCE [LARGE SCALE GENOMIC DNA]</scope>
    <source>
        <strain evidence="2">cv. Pinot noir / PN40024</strain>
    </source>
</reference>
<dbReference type="EMBL" id="FN595992">
    <property type="protein sequence ID" value="CBI31020.3"/>
    <property type="molecule type" value="Genomic_DNA"/>
</dbReference>
<accession>D7TKJ8</accession>
<sequence length="50" mass="6065">MEKTVVPILPNPFQSPKIFISKPPYLYLWCFHLEIRSRTKRWAIVRLFFG</sequence>
<name>D7TKJ8_VITVI</name>
<dbReference type="InParanoid" id="D7TKJ8"/>
<gene>
    <name evidence="1" type="ordered locus">VIT_10s0003g04930</name>
</gene>
<protein>
    <submittedName>
        <fullName evidence="1">Uncharacterized protein</fullName>
    </submittedName>
</protein>
<organism evidence="1 2">
    <name type="scientific">Vitis vinifera</name>
    <name type="common">Grape</name>
    <dbReference type="NCBI Taxonomy" id="29760"/>
    <lineage>
        <taxon>Eukaryota</taxon>
        <taxon>Viridiplantae</taxon>
        <taxon>Streptophyta</taxon>
        <taxon>Embryophyta</taxon>
        <taxon>Tracheophyta</taxon>
        <taxon>Spermatophyta</taxon>
        <taxon>Magnoliopsida</taxon>
        <taxon>eudicotyledons</taxon>
        <taxon>Gunneridae</taxon>
        <taxon>Pentapetalae</taxon>
        <taxon>rosids</taxon>
        <taxon>Vitales</taxon>
        <taxon>Vitaceae</taxon>
        <taxon>Viteae</taxon>
        <taxon>Vitis</taxon>
    </lineage>
</organism>
<dbReference type="AlphaFoldDB" id="D7TKJ8"/>
<evidence type="ECO:0000313" key="1">
    <source>
        <dbReference type="EMBL" id="CBI31020.3"/>
    </source>
</evidence>
<keyword evidence="2" id="KW-1185">Reference proteome</keyword>
<dbReference type="PaxDb" id="29760-VIT_10s0003g04930.t01"/>
<dbReference type="HOGENOM" id="CLU_3128150_0_0_1"/>